<organism evidence="4 5">
    <name type="scientific">Paracoccus onubensis</name>
    <dbReference type="NCBI Taxonomy" id="1675788"/>
    <lineage>
        <taxon>Bacteria</taxon>
        <taxon>Pseudomonadati</taxon>
        <taxon>Pseudomonadota</taxon>
        <taxon>Alphaproteobacteria</taxon>
        <taxon>Rhodobacterales</taxon>
        <taxon>Paracoccaceae</taxon>
        <taxon>Paracoccus</taxon>
    </lineage>
</organism>
<reference evidence="5" key="1">
    <citation type="submission" date="2018-09" db="EMBL/GenBank/DDBJ databases">
        <title>Acidovorax cavernicola nov. sp. isolated from Gruta de las Maravillas (Aracena, Spain).</title>
        <authorList>
            <person name="Jurado V."/>
            <person name="Gutierrez-Patricio S."/>
            <person name="Gonzalez-Pimentel J.L."/>
            <person name="Miller A.Z."/>
            <person name="Laiz L."/>
            <person name="Saiz-Jimenez C."/>
        </authorList>
    </citation>
    <scope>NUCLEOTIDE SEQUENCE [LARGE SCALE GENOMIC DNA]</scope>
    <source>
        <strain evidence="5">1011MAR3C25</strain>
    </source>
</reference>
<dbReference type="InterPro" id="IPR050287">
    <property type="entry name" value="MTA/SAH_deaminase"/>
</dbReference>
<dbReference type="OrthoDB" id="9796020at2"/>
<comment type="similarity">
    <text evidence="1">Belongs to the metallo-dependent hydrolases superfamily. ATZ/TRZ family.</text>
</comment>
<dbReference type="RefSeq" id="WP_119751965.1">
    <property type="nucleotide sequence ID" value="NZ_QZCG01000020.1"/>
</dbReference>
<keyword evidence="5" id="KW-1185">Reference proteome</keyword>
<proteinExistence type="inferred from homology"/>
<sequence>MTDLRQSFASTDNLIVAPGRLLIEDGPRPGMAVLLRKGRFAEIAEAAELQARHPELKTVALPDHLMMPGFIDTHTHLTQSLGKSLVFGEPSEIFRRIWVPLEGSLDEHMVYLSSKLAALECLRGGFTSAVDAGTRSAGHLGKLVDAAREAGLRLVVARICNDLGGAAVVPDPDQILRMAKAHLAAYQDDPLIHPSLAISIPEAASDRMLHDISAMAAAAGVTFQTHVNEHLVAVERSLVANGRRPLEHLAHIGALGPQTLIAHSTLITPSELNLLRDTGTAVAYNPVASVWKGNAVAPALQMQALGIRFGLGTDGTRADGFRLMDAAETLQRATYGLASGDSSCGGGWLWLDAATRMAADASGLAAVTGRIAEGLAADFLLVDLARPEFTPSHDLSWELVRYGNRDQIDAVFTNARLRMVRGWPVDWDARALMEEIRELAAPAIAAAPIQRIHPTADSLIAARPA</sequence>
<evidence type="ECO:0000256" key="1">
    <source>
        <dbReference type="ARBA" id="ARBA00006745"/>
    </source>
</evidence>
<dbReference type="SUPFAM" id="SSF51338">
    <property type="entry name" value="Composite domain of metallo-dependent hydrolases"/>
    <property type="match status" value="2"/>
</dbReference>
<dbReference type="GO" id="GO:0016810">
    <property type="term" value="F:hydrolase activity, acting on carbon-nitrogen (but not peptide) bonds"/>
    <property type="evidence" value="ECO:0007669"/>
    <property type="project" value="InterPro"/>
</dbReference>
<dbReference type="SUPFAM" id="SSF51556">
    <property type="entry name" value="Metallo-dependent hydrolases"/>
    <property type="match status" value="1"/>
</dbReference>
<dbReference type="PANTHER" id="PTHR43794">
    <property type="entry name" value="AMINOHYDROLASE SSNA-RELATED"/>
    <property type="match status" value="1"/>
</dbReference>
<name>A0A418SMF9_9RHOB</name>
<dbReference type="InterPro" id="IPR011059">
    <property type="entry name" value="Metal-dep_hydrolase_composite"/>
</dbReference>
<accession>A0A418SMF9</accession>
<evidence type="ECO:0000259" key="3">
    <source>
        <dbReference type="Pfam" id="PF01979"/>
    </source>
</evidence>
<evidence type="ECO:0000313" key="4">
    <source>
        <dbReference type="EMBL" id="RJE82072.1"/>
    </source>
</evidence>
<dbReference type="EMBL" id="QZCG01000020">
    <property type="protein sequence ID" value="RJE82072.1"/>
    <property type="molecule type" value="Genomic_DNA"/>
</dbReference>
<dbReference type="PANTHER" id="PTHR43794:SF11">
    <property type="entry name" value="AMIDOHYDROLASE-RELATED DOMAIN-CONTAINING PROTEIN"/>
    <property type="match status" value="1"/>
</dbReference>
<gene>
    <name evidence="4" type="ORF">D3P04_21675</name>
</gene>
<keyword evidence="2 4" id="KW-0378">Hydrolase</keyword>
<dbReference type="Gene3D" id="2.30.40.10">
    <property type="entry name" value="Urease, subunit C, domain 1"/>
    <property type="match status" value="1"/>
</dbReference>
<dbReference type="InterPro" id="IPR032466">
    <property type="entry name" value="Metal_Hydrolase"/>
</dbReference>
<protein>
    <submittedName>
        <fullName evidence="4">Amidohydrolase</fullName>
    </submittedName>
</protein>
<comment type="caution">
    <text evidence="4">The sequence shown here is derived from an EMBL/GenBank/DDBJ whole genome shotgun (WGS) entry which is preliminary data.</text>
</comment>
<dbReference type="Gene3D" id="3.20.20.140">
    <property type="entry name" value="Metal-dependent hydrolases"/>
    <property type="match status" value="1"/>
</dbReference>
<feature type="domain" description="Amidohydrolase-related" evidence="3">
    <location>
        <begin position="66"/>
        <end position="396"/>
    </location>
</feature>
<dbReference type="Pfam" id="PF01979">
    <property type="entry name" value="Amidohydro_1"/>
    <property type="match status" value="1"/>
</dbReference>
<dbReference type="InterPro" id="IPR006680">
    <property type="entry name" value="Amidohydro-rel"/>
</dbReference>
<dbReference type="AlphaFoldDB" id="A0A418SMF9"/>
<evidence type="ECO:0000313" key="5">
    <source>
        <dbReference type="Proteomes" id="UP000284202"/>
    </source>
</evidence>
<evidence type="ECO:0000256" key="2">
    <source>
        <dbReference type="ARBA" id="ARBA00022801"/>
    </source>
</evidence>
<dbReference type="Proteomes" id="UP000284202">
    <property type="component" value="Unassembled WGS sequence"/>
</dbReference>